<feature type="domain" description="Tripartite ATP-independent periplasmic transporters DctQ component" evidence="10">
    <location>
        <begin position="27"/>
        <end position="152"/>
    </location>
</feature>
<evidence type="ECO:0000313" key="12">
    <source>
        <dbReference type="Proteomes" id="UP000587070"/>
    </source>
</evidence>
<evidence type="ECO:0000256" key="6">
    <source>
        <dbReference type="ARBA" id="ARBA00022989"/>
    </source>
</evidence>
<comment type="function">
    <text evidence="9">Part of the tripartite ATP-independent periplasmic (TRAP) transport system.</text>
</comment>
<evidence type="ECO:0000256" key="3">
    <source>
        <dbReference type="ARBA" id="ARBA00022475"/>
    </source>
</evidence>
<feature type="transmembrane region" description="Helical" evidence="9">
    <location>
        <begin position="12"/>
        <end position="35"/>
    </location>
</feature>
<accession>A0A840FXS4</accession>
<comment type="subunit">
    <text evidence="9">The complex comprises the extracytoplasmic solute receptor protein and the two transmembrane proteins.</text>
</comment>
<dbReference type="Pfam" id="PF04290">
    <property type="entry name" value="DctQ"/>
    <property type="match status" value="1"/>
</dbReference>
<keyword evidence="4 9" id="KW-0997">Cell inner membrane</keyword>
<sequence>MSLFSRLENALFKGVSYVAQVLLVAAVVAAFYQVIARFVLESPTDWSEVLTRALLIWTVFLGIALAFRHGAMMGVTLLHSLLAPARQRLLEIGVAAICGGFLLFVAWIGGQMTWRVRFQTVPSLDISISWIYLAIPVGAALAAIGVLARLWAASPAAAPSDAQG</sequence>
<keyword evidence="6 9" id="KW-1133">Transmembrane helix</keyword>
<dbReference type="OrthoDB" id="2085311at2"/>
<dbReference type="InterPro" id="IPR007387">
    <property type="entry name" value="TRAP_DctQ"/>
</dbReference>
<dbReference type="AlphaFoldDB" id="A0A840FXS4"/>
<evidence type="ECO:0000259" key="10">
    <source>
        <dbReference type="Pfam" id="PF04290"/>
    </source>
</evidence>
<evidence type="ECO:0000256" key="5">
    <source>
        <dbReference type="ARBA" id="ARBA00022692"/>
    </source>
</evidence>
<dbReference type="GO" id="GO:0015740">
    <property type="term" value="P:C4-dicarboxylate transport"/>
    <property type="evidence" value="ECO:0007669"/>
    <property type="project" value="TreeGrafter"/>
</dbReference>
<evidence type="ECO:0000256" key="8">
    <source>
        <dbReference type="ARBA" id="ARBA00038436"/>
    </source>
</evidence>
<evidence type="ECO:0000313" key="11">
    <source>
        <dbReference type="EMBL" id="MBB4246604.1"/>
    </source>
</evidence>
<evidence type="ECO:0000256" key="1">
    <source>
        <dbReference type="ARBA" id="ARBA00004429"/>
    </source>
</evidence>
<gene>
    <name evidence="11" type="ORF">GGD90_000961</name>
</gene>
<keyword evidence="3" id="KW-1003">Cell membrane</keyword>
<comment type="subcellular location">
    <subcellularLocation>
        <location evidence="1 9">Cell inner membrane</location>
        <topology evidence="1 9">Multi-pass membrane protein</topology>
    </subcellularLocation>
</comment>
<dbReference type="Proteomes" id="UP000587070">
    <property type="component" value="Unassembled WGS sequence"/>
</dbReference>
<keyword evidence="12" id="KW-1185">Reference proteome</keyword>
<evidence type="ECO:0000256" key="9">
    <source>
        <dbReference type="RuleBase" id="RU369079"/>
    </source>
</evidence>
<evidence type="ECO:0000256" key="7">
    <source>
        <dbReference type="ARBA" id="ARBA00023136"/>
    </source>
</evidence>
<protein>
    <recommendedName>
        <fullName evidence="9">TRAP transporter small permease protein</fullName>
    </recommendedName>
</protein>
<comment type="caution">
    <text evidence="11">The sequence shown here is derived from an EMBL/GenBank/DDBJ whole genome shotgun (WGS) entry which is preliminary data.</text>
</comment>
<dbReference type="PANTHER" id="PTHR35011">
    <property type="entry name" value="2,3-DIKETO-L-GULONATE TRAP TRANSPORTER SMALL PERMEASE PROTEIN YIAM"/>
    <property type="match status" value="1"/>
</dbReference>
<keyword evidence="2 9" id="KW-0813">Transport</keyword>
<evidence type="ECO:0000256" key="2">
    <source>
        <dbReference type="ARBA" id="ARBA00022448"/>
    </source>
</evidence>
<dbReference type="GO" id="GO:0005886">
    <property type="term" value="C:plasma membrane"/>
    <property type="evidence" value="ECO:0007669"/>
    <property type="project" value="UniProtKB-SubCell"/>
</dbReference>
<dbReference type="InterPro" id="IPR055348">
    <property type="entry name" value="DctQ"/>
</dbReference>
<organism evidence="11 12">
    <name type="scientific">Rhodocyclus tenuis</name>
    <name type="common">Rhodospirillum tenue</name>
    <dbReference type="NCBI Taxonomy" id="1066"/>
    <lineage>
        <taxon>Bacteria</taxon>
        <taxon>Pseudomonadati</taxon>
        <taxon>Pseudomonadota</taxon>
        <taxon>Betaproteobacteria</taxon>
        <taxon>Rhodocyclales</taxon>
        <taxon>Rhodocyclaceae</taxon>
        <taxon>Rhodocyclus</taxon>
    </lineage>
</organism>
<keyword evidence="7 9" id="KW-0472">Membrane</keyword>
<dbReference type="RefSeq" id="WP_153114658.1">
    <property type="nucleotide sequence ID" value="NZ_JACIGE010000002.1"/>
</dbReference>
<dbReference type="PANTHER" id="PTHR35011:SF11">
    <property type="entry name" value="TRAP TRANSPORTER SMALL PERMEASE PROTEIN"/>
    <property type="match status" value="1"/>
</dbReference>
<proteinExistence type="inferred from homology"/>
<name>A0A840FXS4_RHOTE</name>
<dbReference type="GO" id="GO:0022857">
    <property type="term" value="F:transmembrane transporter activity"/>
    <property type="evidence" value="ECO:0007669"/>
    <property type="project" value="UniProtKB-UniRule"/>
</dbReference>
<feature type="transmembrane region" description="Helical" evidence="9">
    <location>
        <begin position="130"/>
        <end position="152"/>
    </location>
</feature>
<feature type="transmembrane region" description="Helical" evidence="9">
    <location>
        <begin position="89"/>
        <end position="110"/>
    </location>
</feature>
<comment type="similarity">
    <text evidence="8 9">Belongs to the TRAP transporter small permease family.</text>
</comment>
<keyword evidence="5 9" id="KW-0812">Transmembrane</keyword>
<reference evidence="11 12" key="1">
    <citation type="submission" date="2020-08" db="EMBL/GenBank/DDBJ databases">
        <title>Genome sequencing of Purple Non-Sulfur Bacteria from various extreme environments.</title>
        <authorList>
            <person name="Mayer M."/>
        </authorList>
    </citation>
    <scope>NUCLEOTIDE SEQUENCE [LARGE SCALE GENOMIC DNA]</scope>
    <source>
        <strain evidence="11 12">2761</strain>
    </source>
</reference>
<feature type="transmembrane region" description="Helical" evidence="9">
    <location>
        <begin position="55"/>
        <end position="77"/>
    </location>
</feature>
<dbReference type="EMBL" id="JACIGE010000002">
    <property type="protein sequence ID" value="MBB4246604.1"/>
    <property type="molecule type" value="Genomic_DNA"/>
</dbReference>
<evidence type="ECO:0000256" key="4">
    <source>
        <dbReference type="ARBA" id="ARBA00022519"/>
    </source>
</evidence>